<organism evidence="2 3">
    <name type="scientific">Coemansia brasiliensis</name>
    <dbReference type="NCBI Taxonomy" id="2650707"/>
    <lineage>
        <taxon>Eukaryota</taxon>
        <taxon>Fungi</taxon>
        <taxon>Fungi incertae sedis</taxon>
        <taxon>Zoopagomycota</taxon>
        <taxon>Kickxellomycotina</taxon>
        <taxon>Kickxellomycetes</taxon>
        <taxon>Kickxellales</taxon>
        <taxon>Kickxellaceae</taxon>
        <taxon>Coemansia</taxon>
    </lineage>
</organism>
<dbReference type="OrthoDB" id="5595715at2759"/>
<sequence>VLRVLRVSVLDGSDDDFDQLESKSSRDDLELTDSERDMACSELYERHGELLINCLTGIVHDCQVLVSYNRPAYSCCKNVALITRSLLSVFSGSKSPQTSKSLAQLFYGFCGLLGSILKLNTENIVLLGESDGVYMTAITTVFRTVYDMLTSAEFCDFVHLAKNGQGVNEDEAMDALSTCVSQMLIYLQGVDVLDVGSQIVRTFGLIANGLAAIPGASMMYPDQLVQDLISGAVGYLVPEQRKLLKVITSKPVWQARRVAISETKPVQIIIDEVEAFAMMDSFDLSDVFDDVTISQNSTVPQTVTPKLTDPLTTPKSQLYNKQDEVVIVDSHTPAKPPKDTIVLDDSDSEEPSDRKKAITSKATSSKPHPEPSAQKETTKEIVFTAADAAATRRKQSSMDSWLLRSKSSQSQSLTSRMAAATGTAAKASSGRTAASKSKQSGNRIIDKMRNSFMQERSAIIPSKAPKITKQTVSRSRAMASVPADFWMASRFGNQFYPTTTITTVRDVSQQALEERERELQEQKQKRAEEKDDSDSSSDDDSPGQGGLAGLISLGRTGRTPRRTTKLLPFSGGASADTIRFGDPQAHERAQAKQQAKMRLAPSMAALHKHILSWSYDDNGELPKSVTKDSIRKVTDQFDSCEQYQATLEPLFLLECWAQFQKAKEETTCNDTVVAELKSHMCENQFRELTFEVASADAQALSDGDVLVFAEGISREKQLAQGVRNDGGAKRFAGEKTFLAVVKKRQLGRQAAQIVVYVYFEGAQLAQNLNRLVLNSTWEFFSIFGLTPIYREFAALQSLP</sequence>
<feature type="compositionally biased region" description="Acidic residues" evidence="1">
    <location>
        <begin position="530"/>
        <end position="541"/>
    </location>
</feature>
<dbReference type="Proteomes" id="UP001139887">
    <property type="component" value="Unassembled WGS sequence"/>
</dbReference>
<evidence type="ECO:0000256" key="1">
    <source>
        <dbReference type="SAM" id="MobiDB-lite"/>
    </source>
</evidence>
<feature type="compositionally biased region" description="Low complexity" evidence="1">
    <location>
        <begin position="400"/>
        <end position="437"/>
    </location>
</feature>
<protein>
    <submittedName>
        <fullName evidence="2">Uncharacterized protein</fullName>
    </submittedName>
</protein>
<comment type="caution">
    <text evidence="2">The sequence shown here is derived from an EMBL/GenBank/DDBJ whole genome shotgun (WGS) entry which is preliminary data.</text>
</comment>
<keyword evidence="3" id="KW-1185">Reference proteome</keyword>
<reference evidence="2" key="1">
    <citation type="submission" date="2022-07" db="EMBL/GenBank/DDBJ databases">
        <title>Phylogenomic reconstructions and comparative analyses of Kickxellomycotina fungi.</title>
        <authorList>
            <person name="Reynolds N.K."/>
            <person name="Stajich J.E."/>
            <person name="Barry K."/>
            <person name="Grigoriev I.V."/>
            <person name="Crous P."/>
            <person name="Smith M.E."/>
        </authorList>
    </citation>
    <scope>NUCLEOTIDE SEQUENCE</scope>
    <source>
        <strain evidence="2">NRRL 1566</strain>
    </source>
</reference>
<evidence type="ECO:0000313" key="3">
    <source>
        <dbReference type="Proteomes" id="UP001139887"/>
    </source>
</evidence>
<gene>
    <name evidence="2" type="ORF">IWW36_004977</name>
</gene>
<feature type="region of interest" description="Disordered" evidence="1">
    <location>
        <begin position="329"/>
        <end position="380"/>
    </location>
</feature>
<dbReference type="EMBL" id="JANBUW010000932">
    <property type="protein sequence ID" value="KAJ2844968.1"/>
    <property type="molecule type" value="Genomic_DNA"/>
</dbReference>
<feature type="region of interest" description="Disordered" evidence="1">
    <location>
        <begin position="393"/>
        <end position="441"/>
    </location>
</feature>
<proteinExistence type="predicted"/>
<name>A0A9W8I8P5_9FUNG</name>
<evidence type="ECO:0000313" key="2">
    <source>
        <dbReference type="EMBL" id="KAJ2844968.1"/>
    </source>
</evidence>
<feature type="compositionally biased region" description="Basic and acidic residues" evidence="1">
    <location>
        <begin position="512"/>
        <end position="529"/>
    </location>
</feature>
<accession>A0A9W8I8P5</accession>
<feature type="non-terminal residue" evidence="2">
    <location>
        <position position="1"/>
    </location>
</feature>
<feature type="region of interest" description="Disordered" evidence="1">
    <location>
        <begin position="507"/>
        <end position="576"/>
    </location>
</feature>
<dbReference type="AlphaFoldDB" id="A0A9W8I8P5"/>
<feature type="non-terminal residue" evidence="2">
    <location>
        <position position="799"/>
    </location>
</feature>